<evidence type="ECO:0000313" key="6">
    <source>
        <dbReference type="Proteomes" id="UP001150569"/>
    </source>
</evidence>
<dbReference type="GO" id="GO:0008168">
    <property type="term" value="F:methyltransferase activity"/>
    <property type="evidence" value="ECO:0007669"/>
    <property type="project" value="UniProtKB-KW"/>
</dbReference>
<name>A0A9W8E0B4_9FUNG</name>
<evidence type="ECO:0000256" key="2">
    <source>
        <dbReference type="ARBA" id="ARBA00022603"/>
    </source>
</evidence>
<evidence type="ECO:0000313" key="5">
    <source>
        <dbReference type="EMBL" id="KAJ1927002.1"/>
    </source>
</evidence>
<evidence type="ECO:0000259" key="4">
    <source>
        <dbReference type="Pfam" id="PF13847"/>
    </source>
</evidence>
<dbReference type="FunFam" id="3.40.50.150:FF:000217">
    <property type="entry name" value="Methyltransferase protein 13"/>
    <property type="match status" value="1"/>
</dbReference>
<keyword evidence="2" id="KW-0489">Methyltransferase</keyword>
<dbReference type="CDD" id="cd02440">
    <property type="entry name" value="AdoMet_MTases"/>
    <property type="match status" value="1"/>
</dbReference>
<dbReference type="OrthoDB" id="411785at2759"/>
<dbReference type="SUPFAM" id="SSF53335">
    <property type="entry name" value="S-adenosyl-L-methionine-dependent methyltransferases"/>
    <property type="match status" value="1"/>
</dbReference>
<dbReference type="InterPro" id="IPR051419">
    <property type="entry name" value="Lys/N-term_MeTrsfase_sf"/>
</dbReference>
<dbReference type="Proteomes" id="UP001150569">
    <property type="component" value="Unassembled WGS sequence"/>
</dbReference>
<dbReference type="PANTHER" id="PTHR12176">
    <property type="entry name" value="SAM-DEPENDENT METHYLTRANSFERASE SUPERFAMILY PROTEIN"/>
    <property type="match status" value="1"/>
</dbReference>
<evidence type="ECO:0000256" key="3">
    <source>
        <dbReference type="ARBA" id="ARBA00022679"/>
    </source>
</evidence>
<sequence length="205" mass="23823">MDALPNSNTEYGTKQYWDERYAKESPDQTFDWFKTYRELLPIFEQEVPDRTGRVLMLGAGNATLSEDMYRDGYRNLVNIDFSEVVIANMRQRCADLTGMTWEVMDIRNLQFDEAHFDLVVDKGTMDALMCEQGDVWDPSPELVANVKAEVDEALRVLRPGGKFIYITFGQPHFRKPHLIRDKCTLEVRTIGDAFHYYVYIVTKQA</sequence>
<evidence type="ECO:0000256" key="1">
    <source>
        <dbReference type="ARBA" id="ARBA00008361"/>
    </source>
</evidence>
<dbReference type="InterPro" id="IPR029063">
    <property type="entry name" value="SAM-dependent_MTases_sf"/>
</dbReference>
<comment type="similarity">
    <text evidence="1">Belongs to the methyltransferase superfamily.</text>
</comment>
<protein>
    <recommendedName>
        <fullName evidence="4">Methyltransferase domain-containing protein</fullName>
    </recommendedName>
</protein>
<comment type="caution">
    <text evidence="5">The sequence shown here is derived from an EMBL/GenBank/DDBJ whole genome shotgun (WGS) entry which is preliminary data.</text>
</comment>
<dbReference type="EMBL" id="JANBPT010000139">
    <property type="protein sequence ID" value="KAJ1927002.1"/>
    <property type="molecule type" value="Genomic_DNA"/>
</dbReference>
<reference evidence="5" key="1">
    <citation type="submission" date="2022-07" db="EMBL/GenBank/DDBJ databases">
        <title>Phylogenomic reconstructions and comparative analyses of Kickxellomycotina fungi.</title>
        <authorList>
            <person name="Reynolds N.K."/>
            <person name="Stajich J.E."/>
            <person name="Barry K."/>
            <person name="Grigoriev I.V."/>
            <person name="Crous P."/>
            <person name="Smith M.E."/>
        </authorList>
    </citation>
    <scope>NUCLEOTIDE SEQUENCE</scope>
    <source>
        <strain evidence="5">RSA 861</strain>
    </source>
</reference>
<gene>
    <name evidence="5" type="ORF">IWQ60_003298</name>
</gene>
<dbReference type="InterPro" id="IPR025714">
    <property type="entry name" value="Methyltranfer_dom"/>
</dbReference>
<dbReference type="GO" id="GO:0032259">
    <property type="term" value="P:methylation"/>
    <property type="evidence" value="ECO:0007669"/>
    <property type="project" value="UniProtKB-KW"/>
</dbReference>
<keyword evidence="6" id="KW-1185">Reference proteome</keyword>
<dbReference type="AlphaFoldDB" id="A0A9W8E0B4"/>
<keyword evidence="3" id="KW-0808">Transferase</keyword>
<dbReference type="Pfam" id="PF13847">
    <property type="entry name" value="Methyltransf_31"/>
    <property type="match status" value="1"/>
</dbReference>
<feature type="domain" description="Methyltransferase" evidence="4">
    <location>
        <begin position="52"/>
        <end position="184"/>
    </location>
</feature>
<dbReference type="Gene3D" id="3.40.50.150">
    <property type="entry name" value="Vaccinia Virus protein VP39"/>
    <property type="match status" value="1"/>
</dbReference>
<accession>A0A9W8E0B4</accession>
<organism evidence="5 6">
    <name type="scientific">Tieghemiomyces parasiticus</name>
    <dbReference type="NCBI Taxonomy" id="78921"/>
    <lineage>
        <taxon>Eukaryota</taxon>
        <taxon>Fungi</taxon>
        <taxon>Fungi incertae sedis</taxon>
        <taxon>Zoopagomycota</taxon>
        <taxon>Kickxellomycotina</taxon>
        <taxon>Dimargaritomycetes</taxon>
        <taxon>Dimargaritales</taxon>
        <taxon>Dimargaritaceae</taxon>
        <taxon>Tieghemiomyces</taxon>
    </lineage>
</organism>
<dbReference type="PANTHER" id="PTHR12176:SF80">
    <property type="entry name" value="EEF1A LYSINE METHYLTRANSFERASE 4"/>
    <property type="match status" value="1"/>
</dbReference>
<proteinExistence type="inferred from homology"/>